<proteinExistence type="predicted"/>
<dbReference type="EMBL" id="JAAIJQ010000075">
    <property type="protein sequence ID" value="NEV64127.1"/>
    <property type="molecule type" value="Genomic_DNA"/>
</dbReference>
<sequence>MSQAILQENGTYRFDAAIADSTIDNAETAHTNFEPIRRAALLVLERSYEQLAQPLRDSNEAGSALLNLYAEIDKYLKWRQSETELLESAHARLLLVLSQEAEGIESAESDVQATEMSS</sequence>
<reference evidence="1 2" key="1">
    <citation type="submission" date="2020-02" db="EMBL/GenBank/DDBJ databases">
        <title>Genome sequences of Thiorhodococcus mannitoliphagus and Thiorhodococcus minor, purple sulfur photosynthetic bacteria in the gammaproteobacterial family, Chromatiaceae.</title>
        <authorList>
            <person name="Aviles F.A."/>
            <person name="Meyer T.E."/>
            <person name="Kyndt J.A."/>
        </authorList>
    </citation>
    <scope>NUCLEOTIDE SEQUENCE [LARGE SCALE GENOMIC DNA]</scope>
    <source>
        <strain evidence="1 2">DSM 11518</strain>
    </source>
</reference>
<dbReference type="RefSeq" id="WP_164454662.1">
    <property type="nucleotide sequence ID" value="NZ_JAAIJQ010000075.1"/>
</dbReference>
<accession>A0A6M0K6A2</accession>
<evidence type="ECO:0000313" key="2">
    <source>
        <dbReference type="Proteomes" id="UP000483379"/>
    </source>
</evidence>
<keyword evidence="2" id="KW-1185">Reference proteome</keyword>
<evidence type="ECO:0000313" key="1">
    <source>
        <dbReference type="EMBL" id="NEV64127.1"/>
    </source>
</evidence>
<gene>
    <name evidence="1" type="ORF">G3446_19940</name>
</gene>
<name>A0A6M0K6A2_9GAMM</name>
<comment type="caution">
    <text evidence="1">The sequence shown here is derived from an EMBL/GenBank/DDBJ whole genome shotgun (WGS) entry which is preliminary data.</text>
</comment>
<protein>
    <submittedName>
        <fullName evidence="1">Uncharacterized protein</fullName>
    </submittedName>
</protein>
<dbReference type="AlphaFoldDB" id="A0A6M0K6A2"/>
<dbReference type="Proteomes" id="UP000483379">
    <property type="component" value="Unassembled WGS sequence"/>
</dbReference>
<organism evidence="1 2">
    <name type="scientific">Thiorhodococcus minor</name>
    <dbReference type="NCBI Taxonomy" id="57489"/>
    <lineage>
        <taxon>Bacteria</taxon>
        <taxon>Pseudomonadati</taxon>
        <taxon>Pseudomonadota</taxon>
        <taxon>Gammaproteobacteria</taxon>
        <taxon>Chromatiales</taxon>
        <taxon>Chromatiaceae</taxon>
        <taxon>Thiorhodococcus</taxon>
    </lineage>
</organism>